<evidence type="ECO:0000313" key="1">
    <source>
        <dbReference type="EMBL" id="CAG8445069.1"/>
    </source>
</evidence>
<gene>
    <name evidence="1" type="ORF">SPELUC_LOCUS445</name>
</gene>
<name>A0ACA9K0P3_9GLOM</name>
<reference evidence="1" key="1">
    <citation type="submission" date="2021-06" db="EMBL/GenBank/DDBJ databases">
        <authorList>
            <person name="Kallberg Y."/>
            <person name="Tangrot J."/>
            <person name="Rosling A."/>
        </authorList>
    </citation>
    <scope>NUCLEOTIDE SEQUENCE</scope>
    <source>
        <strain evidence="1">28 12/20/2015</strain>
    </source>
</reference>
<sequence length="245" mass="28468">MVTKQELEAKRQEFRKINLLFQAETVEQMGYVGSQTSENDKKDFEYNFLNEALNLYNQKPYNTNKIKPLTGWSYVVDTTDLKTDLDKLNKRPDISQDDYKKLLNNQEKHTPEDLKPKGAEDVSQALTAAEAKVTKLKSDKEELMKIVRQNIRQDLTLFFQAMEISSSLIGKKFKSDEVWKKTYGNNFDYEDIVDEKLTLENRESMKMAFKVVACICATEKAEELKAQLKKIDAKLKKRIDSINEN</sequence>
<keyword evidence="2" id="KW-1185">Reference proteome</keyword>
<organism evidence="1 2">
    <name type="scientific">Cetraspora pellucida</name>
    <dbReference type="NCBI Taxonomy" id="1433469"/>
    <lineage>
        <taxon>Eukaryota</taxon>
        <taxon>Fungi</taxon>
        <taxon>Fungi incertae sedis</taxon>
        <taxon>Mucoromycota</taxon>
        <taxon>Glomeromycotina</taxon>
        <taxon>Glomeromycetes</taxon>
        <taxon>Diversisporales</taxon>
        <taxon>Gigasporaceae</taxon>
        <taxon>Cetraspora</taxon>
    </lineage>
</organism>
<evidence type="ECO:0000313" key="2">
    <source>
        <dbReference type="Proteomes" id="UP000789366"/>
    </source>
</evidence>
<protein>
    <submittedName>
        <fullName evidence="1">18101_t:CDS:1</fullName>
    </submittedName>
</protein>
<accession>A0ACA9K0P3</accession>
<proteinExistence type="predicted"/>
<dbReference type="EMBL" id="CAJVPW010000158">
    <property type="protein sequence ID" value="CAG8445069.1"/>
    <property type="molecule type" value="Genomic_DNA"/>
</dbReference>
<dbReference type="Proteomes" id="UP000789366">
    <property type="component" value="Unassembled WGS sequence"/>
</dbReference>
<comment type="caution">
    <text evidence="1">The sequence shown here is derived from an EMBL/GenBank/DDBJ whole genome shotgun (WGS) entry which is preliminary data.</text>
</comment>